<protein>
    <recommendedName>
        <fullName evidence="6">Short-chain dehydrogenase/reductase family protein</fullName>
    </recommendedName>
</protein>
<evidence type="ECO:0008006" key="6">
    <source>
        <dbReference type="Google" id="ProtNLM"/>
    </source>
</evidence>
<keyword evidence="3" id="KW-0560">Oxidoreductase</keyword>
<dbReference type="EMBL" id="JAUKUD010000006">
    <property type="protein sequence ID" value="KAK0740326.1"/>
    <property type="molecule type" value="Genomic_DNA"/>
</dbReference>
<dbReference type="Proteomes" id="UP001172155">
    <property type="component" value="Unassembled WGS sequence"/>
</dbReference>
<name>A0AA40JZ45_9PEZI</name>
<dbReference type="GO" id="GO:0016491">
    <property type="term" value="F:oxidoreductase activity"/>
    <property type="evidence" value="ECO:0007669"/>
    <property type="project" value="UniProtKB-KW"/>
</dbReference>
<dbReference type="AlphaFoldDB" id="A0AA40JZ45"/>
<dbReference type="InterPro" id="IPR002347">
    <property type="entry name" value="SDR_fam"/>
</dbReference>
<dbReference type="SUPFAM" id="SSF51735">
    <property type="entry name" value="NAD(P)-binding Rossmann-fold domains"/>
    <property type="match status" value="1"/>
</dbReference>
<sequence>MSAITKPTSLDLRPKSALRIFLASQLLTKPVKIALTPETSLKGKTALLTGSTAGLGLLAAGHLLSLDLSRLILAVRSQKKGEAVAETLRRDFPSATVDVWILEMGSYSSIQSLAKRAAAEFGQGSGKRLDIAILNAGVANQDFTLNKSTGHSDTIQTNFLSTFLLAILLLPVLRHKRPVDGAERGTHTPGRLSIVSSGTIYVGRLKHREKRPFLATYDDKALFDVQSEYSDSKLLGAMFFIRLMEHLPAGLEDEVIFNLVDPGLCKGTDLHRGMYGPFAIIMTAFKNIFGRTLSDGAWTYPDAVLTKGKESHGCYVMDWEIRPFAEIVYQPEGQKLMDVLWEETMAEYSFAGVNDILESFKH</sequence>
<evidence type="ECO:0000256" key="3">
    <source>
        <dbReference type="ARBA" id="ARBA00023002"/>
    </source>
</evidence>
<evidence type="ECO:0000313" key="4">
    <source>
        <dbReference type="EMBL" id="KAK0740326.1"/>
    </source>
</evidence>
<proteinExistence type="inferred from homology"/>
<dbReference type="PANTHER" id="PTHR24320">
    <property type="entry name" value="RETINOL DEHYDROGENASE"/>
    <property type="match status" value="1"/>
</dbReference>
<keyword evidence="5" id="KW-1185">Reference proteome</keyword>
<gene>
    <name evidence="4" type="ORF">B0T18DRAFT_417709</name>
</gene>
<dbReference type="InterPro" id="IPR036291">
    <property type="entry name" value="NAD(P)-bd_dom_sf"/>
</dbReference>
<dbReference type="PANTHER" id="PTHR24320:SF252">
    <property type="entry name" value="DEHYDROGENASE_REDUCTASE FAMILY PROTEIN, PUTATIVE (AFU_ORTHOLOGUE AFUA_3G08550)-RELATED"/>
    <property type="match status" value="1"/>
</dbReference>
<comment type="caution">
    <text evidence="4">The sequence shown here is derived from an EMBL/GenBank/DDBJ whole genome shotgun (WGS) entry which is preliminary data.</text>
</comment>
<reference evidence="4" key="1">
    <citation type="submission" date="2023-06" db="EMBL/GenBank/DDBJ databases">
        <title>Genome-scale phylogeny and comparative genomics of the fungal order Sordariales.</title>
        <authorList>
            <consortium name="Lawrence Berkeley National Laboratory"/>
            <person name="Hensen N."/>
            <person name="Bonometti L."/>
            <person name="Westerberg I."/>
            <person name="Brannstrom I.O."/>
            <person name="Guillou S."/>
            <person name="Cros-Aarteil S."/>
            <person name="Calhoun S."/>
            <person name="Haridas S."/>
            <person name="Kuo A."/>
            <person name="Mondo S."/>
            <person name="Pangilinan J."/>
            <person name="Riley R."/>
            <person name="LaButti K."/>
            <person name="Andreopoulos B."/>
            <person name="Lipzen A."/>
            <person name="Chen C."/>
            <person name="Yanf M."/>
            <person name="Daum C."/>
            <person name="Ng V."/>
            <person name="Clum A."/>
            <person name="Steindorff A."/>
            <person name="Ohm R."/>
            <person name="Martin F."/>
            <person name="Silar P."/>
            <person name="Natvig D."/>
            <person name="Lalanne C."/>
            <person name="Gautier V."/>
            <person name="Ament-velasquez S.L."/>
            <person name="Kruys A."/>
            <person name="Hutchinson M.I."/>
            <person name="Powell A.J."/>
            <person name="Barry K."/>
            <person name="Miller A.N."/>
            <person name="Grigoriev I.V."/>
            <person name="Debuchy R."/>
            <person name="Gladieux P."/>
            <person name="Thoren M.H."/>
            <person name="Johannesson H."/>
        </authorList>
    </citation>
    <scope>NUCLEOTIDE SEQUENCE</scope>
    <source>
        <strain evidence="4">SMH3187-1</strain>
    </source>
</reference>
<evidence type="ECO:0000313" key="5">
    <source>
        <dbReference type="Proteomes" id="UP001172155"/>
    </source>
</evidence>
<dbReference type="Gene3D" id="3.40.50.720">
    <property type="entry name" value="NAD(P)-binding Rossmann-like Domain"/>
    <property type="match status" value="1"/>
</dbReference>
<keyword evidence="2" id="KW-0521">NADP</keyword>
<evidence type="ECO:0000256" key="1">
    <source>
        <dbReference type="ARBA" id="ARBA00006484"/>
    </source>
</evidence>
<evidence type="ECO:0000256" key="2">
    <source>
        <dbReference type="ARBA" id="ARBA00022857"/>
    </source>
</evidence>
<organism evidence="4 5">
    <name type="scientific">Schizothecium vesticola</name>
    <dbReference type="NCBI Taxonomy" id="314040"/>
    <lineage>
        <taxon>Eukaryota</taxon>
        <taxon>Fungi</taxon>
        <taxon>Dikarya</taxon>
        <taxon>Ascomycota</taxon>
        <taxon>Pezizomycotina</taxon>
        <taxon>Sordariomycetes</taxon>
        <taxon>Sordariomycetidae</taxon>
        <taxon>Sordariales</taxon>
        <taxon>Schizotheciaceae</taxon>
        <taxon>Schizothecium</taxon>
    </lineage>
</organism>
<dbReference type="Pfam" id="PF00106">
    <property type="entry name" value="adh_short"/>
    <property type="match status" value="1"/>
</dbReference>
<accession>A0AA40JZ45</accession>
<comment type="similarity">
    <text evidence="1">Belongs to the short-chain dehydrogenases/reductases (SDR) family.</text>
</comment>